<dbReference type="PANTHER" id="PTHR44846">
    <property type="entry name" value="MANNOSYL-D-GLYCERATE TRANSPORT/METABOLISM SYSTEM REPRESSOR MNGR-RELATED"/>
    <property type="match status" value="1"/>
</dbReference>
<dbReference type="FunFam" id="3.40.1410.10:FF:000008">
    <property type="entry name" value="Transcriptional regulator, GntR family"/>
    <property type="match status" value="1"/>
</dbReference>
<sequence length="208" mass="24387">MPDGQTLAKQYDVSLLTLKRALDLLVAEGYIIRRRGDGTLVRDWKSKQLPHLYSLRGNYHDFKEQMTSKIIQFQVVHPREEVANKLGITQDSFVYEIIRLRILEKQPLIMEYTYMPLDVVPGLKKEDLERSIYAYIQDKLNFKIHSAFVKVTGVRPNQLEKEEMNLSDHDFLMEAERVSSLDSCQTFEYSIAHHLPETFDFETVIFNN</sequence>
<reference evidence="7" key="1">
    <citation type="submission" date="2015-03" db="EMBL/GenBank/DDBJ databases">
        <authorList>
            <person name="Urmite Genomes"/>
        </authorList>
    </citation>
    <scope>NUCLEOTIDE SEQUENCE [LARGE SCALE GENOMIC DNA]</scope>
    <source>
        <strain evidence="7">FF10</strain>
    </source>
</reference>
<dbReference type="SUPFAM" id="SSF64288">
    <property type="entry name" value="Chorismate lyase-like"/>
    <property type="match status" value="1"/>
</dbReference>
<dbReference type="GO" id="GO:0003677">
    <property type="term" value="F:DNA binding"/>
    <property type="evidence" value="ECO:0007669"/>
    <property type="project" value="UniProtKB-KW"/>
</dbReference>
<dbReference type="Pfam" id="PF00392">
    <property type="entry name" value="GntR"/>
    <property type="match status" value="1"/>
</dbReference>
<feature type="domain" description="HTH gntR-type" evidence="5">
    <location>
        <begin position="1"/>
        <end position="44"/>
    </location>
</feature>
<evidence type="ECO:0000259" key="5">
    <source>
        <dbReference type="PROSITE" id="PS50949"/>
    </source>
</evidence>
<keyword evidence="4" id="KW-0804">Transcription</keyword>
<dbReference type="Gene3D" id="1.10.10.10">
    <property type="entry name" value="Winged helix-like DNA-binding domain superfamily/Winged helix DNA-binding domain"/>
    <property type="match status" value="1"/>
</dbReference>
<name>A0A0E4CS11_9STRE</name>
<dbReference type="SUPFAM" id="SSF46785">
    <property type="entry name" value="Winged helix' DNA-binding domain"/>
    <property type="match status" value="1"/>
</dbReference>
<dbReference type="Gene3D" id="3.40.1410.10">
    <property type="entry name" value="Chorismate lyase-like"/>
    <property type="match status" value="1"/>
</dbReference>
<dbReference type="AlphaFoldDB" id="A0A0E4CS11"/>
<dbReference type="SMART" id="SM00866">
    <property type="entry name" value="UTRA"/>
    <property type="match status" value="1"/>
</dbReference>
<dbReference type="GO" id="GO:0003700">
    <property type="term" value="F:DNA-binding transcription factor activity"/>
    <property type="evidence" value="ECO:0007669"/>
    <property type="project" value="InterPro"/>
</dbReference>
<dbReference type="InterPro" id="IPR028978">
    <property type="entry name" value="Chorismate_lyase_/UTRA_dom_sf"/>
</dbReference>
<evidence type="ECO:0000313" key="6">
    <source>
        <dbReference type="EMBL" id="CQR24027.1"/>
    </source>
</evidence>
<dbReference type="PROSITE" id="PS50949">
    <property type="entry name" value="HTH_GNTR"/>
    <property type="match status" value="1"/>
</dbReference>
<proteinExistence type="predicted"/>
<dbReference type="PANTHER" id="PTHR44846:SF5">
    <property type="entry name" value="HTH-TYPE TRANSCRIPTIONAL REGULATOR GMUR"/>
    <property type="match status" value="1"/>
</dbReference>
<protein>
    <submittedName>
        <fullName evidence="6">GntR family transcriptional regulator</fullName>
    </submittedName>
</protein>
<organism evidence="6 7">
    <name type="scientific">Streptococcus varani</name>
    <dbReference type="NCBI Taxonomy" id="1608583"/>
    <lineage>
        <taxon>Bacteria</taxon>
        <taxon>Bacillati</taxon>
        <taxon>Bacillota</taxon>
        <taxon>Bacilli</taxon>
        <taxon>Lactobacillales</taxon>
        <taxon>Streptococcaceae</taxon>
        <taxon>Streptococcus</taxon>
    </lineage>
</organism>
<evidence type="ECO:0000256" key="2">
    <source>
        <dbReference type="ARBA" id="ARBA00023015"/>
    </source>
</evidence>
<evidence type="ECO:0000313" key="7">
    <source>
        <dbReference type="Proteomes" id="UP000198604"/>
    </source>
</evidence>
<dbReference type="InterPro" id="IPR000524">
    <property type="entry name" value="Tscrpt_reg_HTH_GntR"/>
</dbReference>
<dbReference type="InterPro" id="IPR011663">
    <property type="entry name" value="UTRA"/>
</dbReference>
<dbReference type="STRING" id="1608583.BN1356_00398"/>
<dbReference type="EMBL" id="CTEN01000001">
    <property type="protein sequence ID" value="CQR24027.1"/>
    <property type="molecule type" value="Genomic_DNA"/>
</dbReference>
<accession>A0A0E4CS11</accession>
<keyword evidence="2" id="KW-0805">Transcription regulation</keyword>
<dbReference type="Pfam" id="PF07702">
    <property type="entry name" value="UTRA"/>
    <property type="match status" value="1"/>
</dbReference>
<dbReference type="GO" id="GO:0045892">
    <property type="term" value="P:negative regulation of DNA-templated transcription"/>
    <property type="evidence" value="ECO:0007669"/>
    <property type="project" value="TreeGrafter"/>
</dbReference>
<evidence type="ECO:0000256" key="4">
    <source>
        <dbReference type="ARBA" id="ARBA00023163"/>
    </source>
</evidence>
<gene>
    <name evidence="6" type="primary">PhnF</name>
    <name evidence="6" type="ORF">BN1356_00398</name>
</gene>
<dbReference type="InterPro" id="IPR050679">
    <property type="entry name" value="Bact_HTH_transcr_reg"/>
</dbReference>
<keyword evidence="7" id="KW-1185">Reference proteome</keyword>
<keyword evidence="3" id="KW-0238">DNA-binding</keyword>
<keyword evidence="1" id="KW-0678">Repressor</keyword>
<dbReference type="InterPro" id="IPR036388">
    <property type="entry name" value="WH-like_DNA-bd_sf"/>
</dbReference>
<dbReference type="InterPro" id="IPR036390">
    <property type="entry name" value="WH_DNA-bd_sf"/>
</dbReference>
<evidence type="ECO:0000256" key="1">
    <source>
        <dbReference type="ARBA" id="ARBA00022491"/>
    </source>
</evidence>
<dbReference type="Proteomes" id="UP000198604">
    <property type="component" value="Unassembled WGS sequence"/>
</dbReference>
<evidence type="ECO:0000256" key="3">
    <source>
        <dbReference type="ARBA" id="ARBA00023125"/>
    </source>
</evidence>